<dbReference type="Gene3D" id="3.90.215.10">
    <property type="entry name" value="Gamma Fibrinogen, chain A, domain 1"/>
    <property type="match status" value="1"/>
</dbReference>
<dbReference type="InterPro" id="IPR036056">
    <property type="entry name" value="Fibrinogen-like_C"/>
</dbReference>
<protein>
    <recommendedName>
        <fullName evidence="9">Fibrinogen C-terminal domain-containing protein</fullName>
    </recommendedName>
</protein>
<dbReference type="PROSITE" id="PS51406">
    <property type="entry name" value="FIBRINOGEN_C_2"/>
    <property type="match status" value="1"/>
</dbReference>
<evidence type="ECO:0000256" key="6">
    <source>
        <dbReference type="ARBA" id="ARBA00023180"/>
    </source>
</evidence>
<dbReference type="PANTHER" id="PTHR47221:SF6">
    <property type="entry name" value="FIBRINOGEN ALPHA CHAIN"/>
    <property type="match status" value="1"/>
</dbReference>
<feature type="coiled-coil region" evidence="7">
    <location>
        <begin position="115"/>
        <end position="142"/>
    </location>
</feature>
<evidence type="ECO:0000256" key="5">
    <source>
        <dbReference type="ARBA" id="ARBA00023157"/>
    </source>
</evidence>
<keyword evidence="2" id="KW-0964">Secreted</keyword>
<gene>
    <name evidence="10" type="ORF">UPYG_G00100780</name>
</gene>
<reference evidence="10 11" key="1">
    <citation type="submission" date="2024-06" db="EMBL/GenBank/DDBJ databases">
        <authorList>
            <person name="Pan Q."/>
            <person name="Wen M."/>
            <person name="Jouanno E."/>
            <person name="Zahm M."/>
            <person name="Klopp C."/>
            <person name="Cabau C."/>
            <person name="Louis A."/>
            <person name="Berthelot C."/>
            <person name="Parey E."/>
            <person name="Roest Crollius H."/>
            <person name="Montfort J."/>
            <person name="Robinson-Rechavi M."/>
            <person name="Bouchez O."/>
            <person name="Lampietro C."/>
            <person name="Lopez Roques C."/>
            <person name="Donnadieu C."/>
            <person name="Postlethwait J."/>
            <person name="Bobe J."/>
            <person name="Verreycken H."/>
            <person name="Guiguen Y."/>
        </authorList>
    </citation>
    <scope>NUCLEOTIDE SEQUENCE [LARGE SCALE GENOMIC DNA]</scope>
    <source>
        <strain evidence="10">Up_M1</strain>
        <tissue evidence="10">Testis</tissue>
    </source>
</reference>
<evidence type="ECO:0000256" key="7">
    <source>
        <dbReference type="SAM" id="Coils"/>
    </source>
</evidence>
<dbReference type="Pfam" id="PF00147">
    <property type="entry name" value="Fibrinogen_C"/>
    <property type="match status" value="1"/>
</dbReference>
<dbReference type="InterPro" id="IPR014716">
    <property type="entry name" value="Fibrinogen_a/b/g_C_1"/>
</dbReference>
<feature type="domain" description="Fibrinogen C-terminal" evidence="9">
    <location>
        <begin position="338"/>
        <end position="558"/>
    </location>
</feature>
<evidence type="ECO:0000256" key="8">
    <source>
        <dbReference type="SAM" id="MobiDB-lite"/>
    </source>
</evidence>
<keyword evidence="6" id="KW-0325">Glycoprotein</keyword>
<evidence type="ECO:0000259" key="9">
    <source>
        <dbReference type="PROSITE" id="PS51406"/>
    </source>
</evidence>
<dbReference type="SMART" id="SM00186">
    <property type="entry name" value="FBG"/>
    <property type="match status" value="1"/>
</dbReference>
<dbReference type="InterPro" id="IPR037579">
    <property type="entry name" value="FIB_ANG-like"/>
</dbReference>
<dbReference type="PANTHER" id="PTHR47221">
    <property type="entry name" value="FIBRINOGEN ALPHA CHAIN"/>
    <property type="match status" value="1"/>
</dbReference>
<comment type="caution">
    <text evidence="10">The sequence shown here is derived from an EMBL/GenBank/DDBJ whole genome shotgun (WGS) entry which is preliminary data.</text>
</comment>
<keyword evidence="3" id="KW-0732">Signal</keyword>
<evidence type="ECO:0000313" key="11">
    <source>
        <dbReference type="Proteomes" id="UP001557470"/>
    </source>
</evidence>
<dbReference type="InterPro" id="IPR020837">
    <property type="entry name" value="Fibrinogen_CS"/>
</dbReference>
<evidence type="ECO:0000256" key="1">
    <source>
        <dbReference type="ARBA" id="ARBA00004613"/>
    </source>
</evidence>
<evidence type="ECO:0000256" key="3">
    <source>
        <dbReference type="ARBA" id="ARBA00022729"/>
    </source>
</evidence>
<keyword evidence="11" id="KW-1185">Reference proteome</keyword>
<evidence type="ECO:0000313" key="10">
    <source>
        <dbReference type="EMBL" id="KAL0992905.1"/>
    </source>
</evidence>
<dbReference type="FunFam" id="3.90.215.10:FF:000001">
    <property type="entry name" value="Tenascin isoform 1"/>
    <property type="match status" value="1"/>
</dbReference>
<feature type="compositionally biased region" description="Basic and acidic residues" evidence="8">
    <location>
        <begin position="254"/>
        <end position="270"/>
    </location>
</feature>
<feature type="compositionally biased region" description="Polar residues" evidence="8">
    <location>
        <begin position="232"/>
        <end position="253"/>
    </location>
</feature>
<dbReference type="PROSITE" id="PS00514">
    <property type="entry name" value="FIBRINOGEN_C_1"/>
    <property type="match status" value="1"/>
</dbReference>
<dbReference type="GO" id="GO:0005576">
    <property type="term" value="C:extracellular region"/>
    <property type="evidence" value="ECO:0007669"/>
    <property type="project" value="UniProtKB-SubCell"/>
</dbReference>
<dbReference type="NCBIfam" id="NF040941">
    <property type="entry name" value="GGGWT_bact"/>
    <property type="match status" value="1"/>
</dbReference>
<dbReference type="Proteomes" id="UP001557470">
    <property type="component" value="Unassembled WGS sequence"/>
</dbReference>
<name>A0ABD0XGG5_UMBPY</name>
<dbReference type="EMBL" id="JAGEUA010000003">
    <property type="protein sequence ID" value="KAL0992905.1"/>
    <property type="molecule type" value="Genomic_DNA"/>
</dbReference>
<proteinExistence type="predicted"/>
<dbReference type="InterPro" id="IPR002181">
    <property type="entry name" value="Fibrinogen_a/b/g_C_dom"/>
</dbReference>
<dbReference type="SUPFAM" id="SSF56496">
    <property type="entry name" value="Fibrinogen C-terminal domain-like"/>
    <property type="match status" value="1"/>
</dbReference>
<organism evidence="10 11">
    <name type="scientific">Umbra pygmaea</name>
    <name type="common">Eastern mudminnow</name>
    <dbReference type="NCBI Taxonomy" id="75934"/>
    <lineage>
        <taxon>Eukaryota</taxon>
        <taxon>Metazoa</taxon>
        <taxon>Chordata</taxon>
        <taxon>Craniata</taxon>
        <taxon>Vertebrata</taxon>
        <taxon>Euteleostomi</taxon>
        <taxon>Actinopterygii</taxon>
        <taxon>Neopterygii</taxon>
        <taxon>Teleostei</taxon>
        <taxon>Protacanthopterygii</taxon>
        <taxon>Esociformes</taxon>
        <taxon>Umbridae</taxon>
        <taxon>Umbra</taxon>
    </lineage>
</organism>
<dbReference type="AlphaFoldDB" id="A0ABD0XGG5"/>
<feature type="region of interest" description="Disordered" evidence="8">
    <location>
        <begin position="232"/>
        <end position="284"/>
    </location>
</feature>
<comment type="subcellular location">
    <subcellularLocation>
        <location evidence="1">Secreted</location>
    </subcellularLocation>
</comment>
<sequence length="563" mass="64052">MGSVVGAQDFGIHTGTQLIESWKNLPIGSIVFIRTELNRSMDKQLTVGLSLWLGLFLVLPEFSQQKEEPQKSTSGSTGHKADRCSYTFIVPQQKLKGALCVNTGPATDRASHKEVEALRGELRRQQEQLDTLRHQLEQEGALATEVQALRKESGSMNARIAQLYAQLLHEVMHKKDQAAEQRRVENLMLNATTQVLQISTSYRELEKKYGSLTLMMSNQSQLIYRLEKQCLSTKDTSPPPQTSTEPCNIQSKTHLNESSESKEMANDVQRDQGASPLQTQKKEPLQGIKVLPATMADAPTDAPFISFPVTKTPVECPPTNPIFRDFVEDPNQLATQSINQQGPWRDCQQVLDSGEATSGIYLLRPQSANRLLQAWCEQTMAHGGWTVIQRRLDGSVNFFRNWEQYKQGFGNLDGEYWLGLEHLYWLTKQAHYKLRVAMEDWQGRHVFAEYDSFRLEPESDWYRLRLGIYQGTAGDSLSWHNNKAFTTLDKDKDAYSGNCAHYQKGGWWYHMCAHSNLNGVWYRGGHYRSRYQDGVYWAEFHGGSYSLKKVTMMIKPTPTSTPL</sequence>
<evidence type="ECO:0000256" key="4">
    <source>
        <dbReference type="ARBA" id="ARBA00023054"/>
    </source>
</evidence>
<accession>A0ABD0XGG5</accession>
<keyword evidence="5" id="KW-1015">Disulfide bond</keyword>
<dbReference type="CDD" id="cd00087">
    <property type="entry name" value="FReD"/>
    <property type="match status" value="1"/>
</dbReference>
<keyword evidence="4 7" id="KW-0175">Coiled coil</keyword>
<evidence type="ECO:0000256" key="2">
    <source>
        <dbReference type="ARBA" id="ARBA00022525"/>
    </source>
</evidence>